<dbReference type="PANTHER" id="PTHR11206">
    <property type="entry name" value="MULTIDRUG RESISTANCE PROTEIN"/>
    <property type="match status" value="1"/>
</dbReference>
<dbReference type="Proteomes" id="UP000036987">
    <property type="component" value="Unassembled WGS sequence"/>
</dbReference>
<feature type="transmembrane region" description="Helical" evidence="6">
    <location>
        <begin position="403"/>
        <end position="427"/>
    </location>
</feature>
<comment type="subcellular location">
    <subcellularLocation>
        <location evidence="1">Membrane</location>
        <topology evidence="1">Multi-pass membrane protein</topology>
    </subcellularLocation>
</comment>
<reference evidence="8" key="1">
    <citation type="journal article" date="2016" name="Nature">
        <title>The genome of the seagrass Zostera marina reveals angiosperm adaptation to the sea.</title>
        <authorList>
            <person name="Olsen J.L."/>
            <person name="Rouze P."/>
            <person name="Verhelst B."/>
            <person name="Lin Y.-C."/>
            <person name="Bayer T."/>
            <person name="Collen J."/>
            <person name="Dattolo E."/>
            <person name="De Paoli E."/>
            <person name="Dittami S."/>
            <person name="Maumus F."/>
            <person name="Michel G."/>
            <person name="Kersting A."/>
            <person name="Lauritano C."/>
            <person name="Lohaus R."/>
            <person name="Toepel M."/>
            <person name="Tonon T."/>
            <person name="Vanneste K."/>
            <person name="Amirebrahimi M."/>
            <person name="Brakel J."/>
            <person name="Bostroem C."/>
            <person name="Chovatia M."/>
            <person name="Grimwood J."/>
            <person name="Jenkins J.W."/>
            <person name="Jueterbock A."/>
            <person name="Mraz A."/>
            <person name="Stam W.T."/>
            <person name="Tice H."/>
            <person name="Bornberg-Bauer E."/>
            <person name="Green P.J."/>
            <person name="Pearson G.A."/>
            <person name="Procaccini G."/>
            <person name="Duarte C.M."/>
            <person name="Schmutz J."/>
            <person name="Reusch T.B.H."/>
            <person name="Van de Peer Y."/>
        </authorList>
    </citation>
    <scope>NUCLEOTIDE SEQUENCE [LARGE SCALE GENOMIC DNA]</scope>
    <source>
        <strain evidence="8">cv. Finnish</strain>
    </source>
</reference>
<feature type="transmembrane region" description="Helical" evidence="6">
    <location>
        <begin position="66"/>
        <end position="94"/>
    </location>
</feature>
<feature type="transmembrane region" description="Helical" evidence="6">
    <location>
        <begin position="297"/>
        <end position="318"/>
    </location>
</feature>
<keyword evidence="8" id="KW-1185">Reference proteome</keyword>
<feature type="transmembrane region" description="Helical" evidence="6">
    <location>
        <begin position="433"/>
        <end position="454"/>
    </location>
</feature>
<evidence type="ECO:0000256" key="5">
    <source>
        <dbReference type="ARBA" id="ARBA00023136"/>
    </source>
</evidence>
<dbReference type="GO" id="GO:0016020">
    <property type="term" value="C:membrane"/>
    <property type="evidence" value="ECO:0000318"/>
    <property type="project" value="GO_Central"/>
</dbReference>
<keyword evidence="5 6" id="KW-0472">Membrane</keyword>
<feature type="transmembrane region" description="Helical" evidence="6">
    <location>
        <begin position="115"/>
        <end position="132"/>
    </location>
</feature>
<dbReference type="EMBL" id="LFYR01001978">
    <property type="protein sequence ID" value="KMZ58025.1"/>
    <property type="molecule type" value="Genomic_DNA"/>
</dbReference>
<dbReference type="GO" id="GO:0042910">
    <property type="term" value="F:xenobiotic transmembrane transporter activity"/>
    <property type="evidence" value="ECO:0007669"/>
    <property type="project" value="InterPro"/>
</dbReference>
<evidence type="ECO:0000256" key="2">
    <source>
        <dbReference type="ARBA" id="ARBA00010199"/>
    </source>
</evidence>
<feature type="transmembrane region" description="Helical" evidence="6">
    <location>
        <begin position="374"/>
        <end position="396"/>
    </location>
</feature>
<evidence type="ECO:0000313" key="7">
    <source>
        <dbReference type="EMBL" id="KMZ58025.1"/>
    </source>
</evidence>
<dbReference type="GO" id="GO:1990961">
    <property type="term" value="P:xenobiotic detoxification by transmembrane export across the plasma membrane"/>
    <property type="evidence" value="ECO:0007669"/>
    <property type="project" value="InterPro"/>
</dbReference>
<accession>A0A0K9NPW1</accession>
<dbReference type="InterPro" id="IPR002528">
    <property type="entry name" value="MATE_fam"/>
</dbReference>
<evidence type="ECO:0000256" key="4">
    <source>
        <dbReference type="ARBA" id="ARBA00022989"/>
    </source>
</evidence>
<dbReference type="AlphaFoldDB" id="A0A0K9NPW1"/>
<organism evidence="7 8">
    <name type="scientific">Zostera marina</name>
    <name type="common">Eelgrass</name>
    <dbReference type="NCBI Taxonomy" id="29655"/>
    <lineage>
        <taxon>Eukaryota</taxon>
        <taxon>Viridiplantae</taxon>
        <taxon>Streptophyta</taxon>
        <taxon>Embryophyta</taxon>
        <taxon>Tracheophyta</taxon>
        <taxon>Spermatophyta</taxon>
        <taxon>Magnoliopsida</taxon>
        <taxon>Liliopsida</taxon>
        <taxon>Zosteraceae</taxon>
        <taxon>Zostera</taxon>
    </lineage>
</organism>
<dbReference type="OMA" id="WAIPLHL"/>
<feature type="transmembrane region" description="Helical" evidence="6">
    <location>
        <begin position="330"/>
        <end position="354"/>
    </location>
</feature>
<evidence type="ECO:0000256" key="1">
    <source>
        <dbReference type="ARBA" id="ARBA00004141"/>
    </source>
</evidence>
<evidence type="ECO:0000313" key="8">
    <source>
        <dbReference type="Proteomes" id="UP000036987"/>
    </source>
</evidence>
<evidence type="ECO:0000256" key="3">
    <source>
        <dbReference type="ARBA" id="ARBA00022692"/>
    </source>
</evidence>
<keyword evidence="3 6" id="KW-0812">Transmembrane</keyword>
<dbReference type="CDD" id="cd13132">
    <property type="entry name" value="MATE_eukaryotic"/>
    <property type="match status" value="1"/>
</dbReference>
<feature type="transmembrane region" description="Helical" evidence="6">
    <location>
        <begin position="152"/>
        <end position="169"/>
    </location>
</feature>
<evidence type="ECO:0000256" key="6">
    <source>
        <dbReference type="RuleBase" id="RU004914"/>
    </source>
</evidence>
<dbReference type="NCBIfam" id="TIGR00797">
    <property type="entry name" value="matE"/>
    <property type="match status" value="1"/>
</dbReference>
<dbReference type="STRING" id="29655.A0A0K9NPW1"/>
<sequence length="484" mass="52949">MEDDIKVPLLRHLSSDKQRQSLGKRVFVESKKLWRVVGPAILSRISTFSSLVITQACAGHLGDLELASLAMAITVLANFNSGFLLGMASALETLCGQAFGAKRHNMLGIYLQRSWIVLFLCAILILPVYIFATPILRWTGQPEELSVMSGKAAMWCIPLHFSFVFLYPLTRFLQSQLKNYVSAVSGIIAFVFHIILTWLFVYKMKLGLFGTIMTLNFSWWMNTGCQFAYVVCGGCPISWNGFSMEAFSGLGEFIKLSVASGVMLCLEYWYYSILILLSSTFNNAEIAVDALTISLNINGWVLMFAIAFFAGTGVRVANELGSGNGEAAKFATKVSVCTSLFIGFIFSCLIIGLQGKYGLIYTSSTEVLGAVNKLTWLLAITILLNGVQPVLSGVAVGSGWQAVVAYVNIGTYYLIGVPIGLILGFSFGLEIEGIWAGMIGGTAIQTLVLTYMTIKCDWDKEVKVADKRVKKWDVASSQTSNESN</sequence>
<name>A0A0K9NPW1_ZOSMR</name>
<comment type="similarity">
    <text evidence="2 6">Belongs to the multi antimicrobial extrusion (MATE) (TC 2.A.66.1) family.</text>
</comment>
<feature type="transmembrane region" description="Helical" evidence="6">
    <location>
        <begin position="254"/>
        <end position="277"/>
    </location>
</feature>
<protein>
    <recommendedName>
        <fullName evidence="6">Protein DETOXIFICATION</fullName>
    </recommendedName>
    <alternativeName>
        <fullName evidence="6">Multidrug and toxic compound extrusion protein</fullName>
    </alternativeName>
</protein>
<gene>
    <name evidence="7" type="ORF">ZOSMA_7G00540</name>
</gene>
<keyword evidence="4 6" id="KW-1133">Transmembrane helix</keyword>
<proteinExistence type="inferred from homology"/>
<dbReference type="Pfam" id="PF01554">
    <property type="entry name" value="MatE"/>
    <property type="match status" value="2"/>
</dbReference>
<dbReference type="InterPro" id="IPR045069">
    <property type="entry name" value="MATE_euk"/>
</dbReference>
<dbReference type="GO" id="GO:0015297">
    <property type="term" value="F:antiporter activity"/>
    <property type="evidence" value="ECO:0007669"/>
    <property type="project" value="InterPro"/>
</dbReference>
<comment type="caution">
    <text evidence="7">The sequence shown here is derived from an EMBL/GenBank/DDBJ whole genome shotgun (WGS) entry which is preliminary data.</text>
</comment>
<feature type="transmembrane region" description="Helical" evidence="6">
    <location>
        <begin position="181"/>
        <end position="200"/>
    </location>
</feature>
<dbReference type="GO" id="GO:0022857">
    <property type="term" value="F:transmembrane transporter activity"/>
    <property type="evidence" value="ECO:0000318"/>
    <property type="project" value="GO_Central"/>
</dbReference>
<feature type="transmembrane region" description="Helical" evidence="6">
    <location>
        <begin position="220"/>
        <end position="242"/>
    </location>
</feature>
<dbReference type="OrthoDB" id="2126698at2759"/>